<reference evidence="6" key="1">
    <citation type="submission" date="2017-02" db="EMBL/GenBank/DDBJ databases">
        <authorList>
            <person name="Tafer H."/>
            <person name="Lopandic K."/>
        </authorList>
    </citation>
    <scope>NUCLEOTIDE SEQUENCE [LARGE SCALE GENOMIC DNA]</scope>
    <source>
        <strain evidence="6">CBS 366.77</strain>
    </source>
</reference>
<proteinExistence type="predicted"/>
<dbReference type="InterPro" id="IPR012677">
    <property type="entry name" value="Nucleotide-bd_a/b_plait_sf"/>
</dbReference>
<evidence type="ECO:0000313" key="5">
    <source>
        <dbReference type="EMBL" id="RJE20568.1"/>
    </source>
</evidence>
<evidence type="ECO:0000256" key="3">
    <source>
        <dbReference type="SAM" id="MobiDB-lite"/>
    </source>
</evidence>
<gene>
    <name evidence="5" type="ORF">PHISCL_07091</name>
</gene>
<name>A0A3A2ZBT8_9EURO</name>
<evidence type="ECO:0000256" key="2">
    <source>
        <dbReference type="PROSITE-ProRule" id="PRU00176"/>
    </source>
</evidence>
<dbReference type="OrthoDB" id="5382468at2759"/>
<dbReference type="CDD" id="cd12418">
    <property type="entry name" value="RRM_Aly_REF_like"/>
    <property type="match status" value="1"/>
</dbReference>
<keyword evidence="6" id="KW-1185">Reference proteome</keyword>
<dbReference type="InterPro" id="IPR000504">
    <property type="entry name" value="RRM_dom"/>
</dbReference>
<dbReference type="SUPFAM" id="SSF54928">
    <property type="entry name" value="RNA-binding domain, RBD"/>
    <property type="match status" value="1"/>
</dbReference>
<dbReference type="SMART" id="SM00360">
    <property type="entry name" value="RRM"/>
    <property type="match status" value="1"/>
</dbReference>
<evidence type="ECO:0000259" key="4">
    <source>
        <dbReference type="PROSITE" id="PS50102"/>
    </source>
</evidence>
<dbReference type="Proteomes" id="UP000266188">
    <property type="component" value="Unassembled WGS sequence"/>
</dbReference>
<feature type="compositionally biased region" description="Basic and acidic residues" evidence="3">
    <location>
        <begin position="174"/>
        <end position="213"/>
    </location>
</feature>
<dbReference type="GO" id="GO:0005634">
    <property type="term" value="C:nucleus"/>
    <property type="evidence" value="ECO:0007669"/>
    <property type="project" value="TreeGrafter"/>
</dbReference>
<dbReference type="InterPro" id="IPR035979">
    <property type="entry name" value="RBD_domain_sf"/>
</dbReference>
<dbReference type="PANTHER" id="PTHR19965">
    <property type="entry name" value="RNA AND EXPORT FACTOR BINDING PROTEIN"/>
    <property type="match status" value="1"/>
</dbReference>
<dbReference type="Pfam" id="PF13865">
    <property type="entry name" value="FoP_duplication"/>
    <property type="match status" value="1"/>
</dbReference>
<dbReference type="EMBL" id="MVGC01000295">
    <property type="protein sequence ID" value="RJE20568.1"/>
    <property type="molecule type" value="Genomic_DNA"/>
</dbReference>
<feature type="compositionally biased region" description="Low complexity" evidence="3">
    <location>
        <begin position="12"/>
        <end position="25"/>
    </location>
</feature>
<feature type="region of interest" description="Disordered" evidence="3">
    <location>
        <begin position="1"/>
        <end position="32"/>
    </location>
</feature>
<feature type="region of interest" description="Disordered" evidence="3">
    <location>
        <begin position="171"/>
        <end position="325"/>
    </location>
</feature>
<feature type="domain" description="RRM" evidence="4">
    <location>
        <begin position="95"/>
        <end position="172"/>
    </location>
</feature>
<accession>A0A3A2ZBT8</accession>
<dbReference type="PANTHER" id="PTHR19965:SF82">
    <property type="entry name" value="THO COMPLEX SUBUNIT 4"/>
    <property type="match status" value="1"/>
</dbReference>
<feature type="compositionally biased region" description="Basic and acidic residues" evidence="3">
    <location>
        <begin position="1"/>
        <end position="10"/>
    </location>
</feature>
<dbReference type="Gene3D" id="3.30.70.330">
    <property type="match status" value="1"/>
</dbReference>
<sequence length="325" mass="36692">MDRSLDEIIAERPQGQNRGRRSQGQGRRRDGVKKVPSLLFSFRALLASRQRNSQISYDWVHDKYEDDRDSRPSRAPRRQRVDRYSHSPGPAPAKSKVRVENLHYDITESDLEDLFNQIGPVSNVSLVYDRAGRSEGVAFVTYDRLSDARVAISEFDGANAKGQPIHLTIVPAGGRRERNPFDNVERAKGSLFDRVERPRERDTRSLSPIDERRRGGRRAPRGGRRSDVSKPPPAHIDRYVPGQTSPVRRGRNGQRQGDRNRSERQMVNGRPRKTQEELDQEMEDYWGTSNAGAGSADKETVLDEPQQIAPASAAAAGDDDVDMIE</sequence>
<dbReference type="InterPro" id="IPR051229">
    <property type="entry name" value="ALYREF_mRNA_export"/>
</dbReference>
<organism evidence="5 6">
    <name type="scientific">Aspergillus sclerotialis</name>
    <dbReference type="NCBI Taxonomy" id="2070753"/>
    <lineage>
        <taxon>Eukaryota</taxon>
        <taxon>Fungi</taxon>
        <taxon>Dikarya</taxon>
        <taxon>Ascomycota</taxon>
        <taxon>Pezizomycotina</taxon>
        <taxon>Eurotiomycetes</taxon>
        <taxon>Eurotiomycetidae</taxon>
        <taxon>Eurotiales</taxon>
        <taxon>Aspergillaceae</taxon>
        <taxon>Aspergillus</taxon>
        <taxon>Aspergillus subgen. Polypaecilum</taxon>
    </lineage>
</organism>
<dbReference type="PROSITE" id="PS50102">
    <property type="entry name" value="RRM"/>
    <property type="match status" value="1"/>
</dbReference>
<dbReference type="InterPro" id="IPR025715">
    <property type="entry name" value="FoP_C"/>
</dbReference>
<dbReference type="AlphaFoldDB" id="A0A3A2ZBT8"/>
<evidence type="ECO:0000256" key="1">
    <source>
        <dbReference type="ARBA" id="ARBA00022884"/>
    </source>
</evidence>
<feature type="compositionally biased region" description="Basic residues" evidence="3">
    <location>
        <begin position="214"/>
        <end position="223"/>
    </location>
</feature>
<evidence type="ECO:0000313" key="6">
    <source>
        <dbReference type="Proteomes" id="UP000266188"/>
    </source>
</evidence>
<protein>
    <submittedName>
        <fullName evidence="5">Rna binding-protein</fullName>
    </submittedName>
</protein>
<feature type="region of interest" description="Disordered" evidence="3">
    <location>
        <begin position="64"/>
        <end position="97"/>
    </location>
</feature>
<dbReference type="GO" id="GO:0003729">
    <property type="term" value="F:mRNA binding"/>
    <property type="evidence" value="ECO:0007669"/>
    <property type="project" value="TreeGrafter"/>
</dbReference>
<keyword evidence="1 2" id="KW-0694">RNA-binding</keyword>
<dbReference type="SMART" id="SM01218">
    <property type="entry name" value="FoP_duplication"/>
    <property type="match status" value="1"/>
</dbReference>
<comment type="caution">
    <text evidence="5">The sequence shown here is derived from an EMBL/GenBank/DDBJ whole genome shotgun (WGS) entry which is preliminary data.</text>
</comment>
<dbReference type="STRING" id="2070753.A0A3A2ZBT8"/>
<dbReference type="Pfam" id="PF00076">
    <property type="entry name" value="RRM_1"/>
    <property type="match status" value="1"/>
</dbReference>